<comment type="caution">
    <text evidence="12">The sequence shown here is derived from an EMBL/GenBank/DDBJ whole genome shotgun (WGS) entry which is preliminary data.</text>
</comment>
<sequence>MLKKPNILFIGAGRMAEAIFSGLKQSDAIGKITISNQSDQTRLAHLKETYNVETGIWQEVISTHDVVILAMPPAAHPNVLKELSSKVTEQFVITVAAGIGPSILEASLPGVPTAWIMPNTAADIGESMSLFACGNEVKEEHREVLQTILDAIGESEELVEEQIHDLTAVTGSAPAFVYQFAEALEKTAQSYGLSSEVARKLVMQMIFGSASMLKDGRKAGDLRDQVTTPGGATAAGLEVLEKAEFSQLLHEAVLAVNHKASEQAK</sequence>
<dbReference type="EMBL" id="WMEY01000002">
    <property type="protein sequence ID" value="MYL62648.1"/>
    <property type="molecule type" value="Genomic_DNA"/>
</dbReference>
<dbReference type="UniPathway" id="UPA00098">
    <property type="reaction ID" value="UER00361"/>
</dbReference>
<dbReference type="AlphaFoldDB" id="A0A845EVT6"/>
<dbReference type="InterPro" id="IPR036291">
    <property type="entry name" value="NAD(P)-bd_dom_sf"/>
</dbReference>
<organism evidence="12 13">
    <name type="scientific">Guptibacillus hwajinpoensis</name>
    <dbReference type="NCBI Taxonomy" id="208199"/>
    <lineage>
        <taxon>Bacteria</taxon>
        <taxon>Bacillati</taxon>
        <taxon>Bacillota</taxon>
        <taxon>Bacilli</taxon>
        <taxon>Bacillales</taxon>
        <taxon>Guptibacillaceae</taxon>
        <taxon>Guptibacillus</taxon>
    </lineage>
</organism>
<proteinExistence type="inferred from homology"/>
<dbReference type="NCBIfam" id="TIGR00112">
    <property type="entry name" value="proC"/>
    <property type="match status" value="1"/>
</dbReference>
<comment type="pathway">
    <text evidence="6 9">Amino-acid biosynthesis; L-proline biosynthesis; L-proline from L-glutamate 5-semialdehyde: step 1/1.</text>
</comment>
<evidence type="ECO:0000259" key="10">
    <source>
        <dbReference type="Pfam" id="PF03807"/>
    </source>
</evidence>
<evidence type="ECO:0000259" key="11">
    <source>
        <dbReference type="Pfam" id="PF14748"/>
    </source>
</evidence>
<dbReference type="SUPFAM" id="SSF51735">
    <property type="entry name" value="NAD(P)-binding Rossmann-fold domains"/>
    <property type="match status" value="1"/>
</dbReference>
<accession>A0A845EVT6</accession>
<dbReference type="Pfam" id="PF14748">
    <property type="entry name" value="P5CR_dimer"/>
    <property type="match status" value="1"/>
</dbReference>
<name>A0A845EVT6_9BACL</name>
<keyword evidence="6" id="KW-0963">Cytoplasm</keyword>
<keyword evidence="6 9" id="KW-0028">Amino-acid biosynthesis</keyword>
<feature type="binding site" evidence="8">
    <location>
        <begin position="70"/>
        <end position="73"/>
    </location>
    <ligand>
        <name>NADP(+)</name>
        <dbReference type="ChEBI" id="CHEBI:58349"/>
    </ligand>
</feature>
<dbReference type="PIRSF" id="PIRSF000193">
    <property type="entry name" value="Pyrrol-5-carb_rd"/>
    <property type="match status" value="1"/>
</dbReference>
<evidence type="ECO:0000256" key="2">
    <source>
        <dbReference type="ARBA" id="ARBA00022650"/>
    </source>
</evidence>
<dbReference type="Gene3D" id="1.10.3730.10">
    <property type="entry name" value="ProC C-terminal domain-like"/>
    <property type="match status" value="1"/>
</dbReference>
<evidence type="ECO:0000256" key="6">
    <source>
        <dbReference type="HAMAP-Rule" id="MF_01925"/>
    </source>
</evidence>
<dbReference type="GO" id="GO:0005737">
    <property type="term" value="C:cytoplasm"/>
    <property type="evidence" value="ECO:0007669"/>
    <property type="project" value="UniProtKB-SubCell"/>
</dbReference>
<dbReference type="PANTHER" id="PTHR11645:SF49">
    <property type="entry name" value="PYRROLINE-5-CARBOXYLATE REDUCTASE 1"/>
    <property type="match status" value="1"/>
</dbReference>
<dbReference type="InterPro" id="IPR053790">
    <property type="entry name" value="P5CR-like_CS"/>
</dbReference>
<dbReference type="PROSITE" id="PS00521">
    <property type="entry name" value="P5CR"/>
    <property type="match status" value="1"/>
</dbReference>
<dbReference type="Pfam" id="PF03807">
    <property type="entry name" value="F420_oxidored"/>
    <property type="match status" value="1"/>
</dbReference>
<evidence type="ECO:0000256" key="4">
    <source>
        <dbReference type="ARBA" id="ARBA00023002"/>
    </source>
</evidence>
<dbReference type="FunFam" id="1.10.3730.10:FF:000001">
    <property type="entry name" value="Pyrroline-5-carboxylate reductase"/>
    <property type="match status" value="1"/>
</dbReference>
<comment type="catalytic activity">
    <reaction evidence="6 9">
        <text>L-proline + NADP(+) = (S)-1-pyrroline-5-carboxylate + NADPH + 2 H(+)</text>
        <dbReference type="Rhea" id="RHEA:14109"/>
        <dbReference type="ChEBI" id="CHEBI:15378"/>
        <dbReference type="ChEBI" id="CHEBI:17388"/>
        <dbReference type="ChEBI" id="CHEBI:57783"/>
        <dbReference type="ChEBI" id="CHEBI:58349"/>
        <dbReference type="ChEBI" id="CHEBI:60039"/>
        <dbReference type="EC" id="1.5.1.2"/>
    </reaction>
</comment>
<evidence type="ECO:0000256" key="7">
    <source>
        <dbReference type="NCBIfam" id="TIGR00112"/>
    </source>
</evidence>
<comment type="similarity">
    <text evidence="1 6 9">Belongs to the pyrroline-5-carboxylate reductase family.</text>
</comment>
<evidence type="ECO:0000313" key="12">
    <source>
        <dbReference type="EMBL" id="MYL62648.1"/>
    </source>
</evidence>
<keyword evidence="3 6" id="KW-0521">NADP</keyword>
<feature type="domain" description="Pyrroline-5-carboxylate reductase catalytic N-terminal" evidence="10">
    <location>
        <begin position="7"/>
        <end position="98"/>
    </location>
</feature>
<comment type="catalytic activity">
    <reaction evidence="6">
        <text>L-proline + NAD(+) = (S)-1-pyrroline-5-carboxylate + NADH + 2 H(+)</text>
        <dbReference type="Rhea" id="RHEA:14105"/>
        <dbReference type="ChEBI" id="CHEBI:15378"/>
        <dbReference type="ChEBI" id="CHEBI:17388"/>
        <dbReference type="ChEBI" id="CHEBI:57540"/>
        <dbReference type="ChEBI" id="CHEBI:57945"/>
        <dbReference type="ChEBI" id="CHEBI:60039"/>
        <dbReference type="EC" id="1.5.1.2"/>
    </reaction>
</comment>
<dbReference type="Gene3D" id="3.40.50.720">
    <property type="entry name" value="NAD(P)-binding Rossmann-like Domain"/>
    <property type="match status" value="1"/>
</dbReference>
<feature type="binding site" evidence="8">
    <location>
        <begin position="10"/>
        <end position="15"/>
    </location>
    <ligand>
        <name>NADP(+)</name>
        <dbReference type="ChEBI" id="CHEBI:58349"/>
    </ligand>
</feature>
<protein>
    <recommendedName>
        <fullName evidence="6 7">Pyrroline-5-carboxylate reductase</fullName>
        <shortName evidence="6">P5C reductase</shortName>
        <shortName evidence="6">P5CR</shortName>
        <ecNumber evidence="6 7">1.5.1.2</ecNumber>
    </recommendedName>
    <alternativeName>
        <fullName evidence="6">PCA reductase</fullName>
    </alternativeName>
</protein>
<evidence type="ECO:0000313" key="13">
    <source>
        <dbReference type="Proteomes" id="UP000447833"/>
    </source>
</evidence>
<comment type="subcellular location">
    <subcellularLocation>
        <location evidence="6">Cytoplasm</location>
    </subcellularLocation>
</comment>
<dbReference type="InterPro" id="IPR029036">
    <property type="entry name" value="P5CR_dimer"/>
</dbReference>
<evidence type="ECO:0000256" key="8">
    <source>
        <dbReference type="PIRSR" id="PIRSR000193-1"/>
    </source>
</evidence>
<dbReference type="InterPro" id="IPR008927">
    <property type="entry name" value="6-PGluconate_DH-like_C_sf"/>
</dbReference>
<dbReference type="SUPFAM" id="SSF48179">
    <property type="entry name" value="6-phosphogluconate dehydrogenase C-terminal domain-like"/>
    <property type="match status" value="1"/>
</dbReference>
<keyword evidence="2 6" id="KW-0641">Proline biosynthesis</keyword>
<dbReference type="HAMAP" id="MF_01925">
    <property type="entry name" value="P5C_reductase"/>
    <property type="match status" value="1"/>
</dbReference>
<reference evidence="12 13" key="1">
    <citation type="submission" date="2019-11" db="EMBL/GenBank/DDBJ databases">
        <title>Genome sequences of 17 halophilic strains isolated from different environments.</title>
        <authorList>
            <person name="Furrow R.E."/>
        </authorList>
    </citation>
    <scope>NUCLEOTIDE SEQUENCE [LARGE SCALE GENOMIC DNA]</scope>
    <source>
        <strain evidence="12 13">22506_14_FS</strain>
    </source>
</reference>
<feature type="domain" description="Pyrroline-5-carboxylate reductase dimerisation" evidence="11">
    <location>
        <begin position="160"/>
        <end position="262"/>
    </location>
</feature>
<gene>
    <name evidence="6" type="primary">proC</name>
    <name evidence="12" type="ORF">GLW07_04685</name>
</gene>
<dbReference type="InterPro" id="IPR028939">
    <property type="entry name" value="P5C_Rdtase_cat_N"/>
</dbReference>
<dbReference type="PANTHER" id="PTHR11645">
    <property type="entry name" value="PYRROLINE-5-CARBOXYLATE REDUCTASE"/>
    <property type="match status" value="1"/>
</dbReference>
<dbReference type="GO" id="GO:0055129">
    <property type="term" value="P:L-proline biosynthetic process"/>
    <property type="evidence" value="ECO:0007669"/>
    <property type="project" value="UniProtKB-UniRule"/>
</dbReference>
<dbReference type="Proteomes" id="UP000447833">
    <property type="component" value="Unassembled WGS sequence"/>
</dbReference>
<evidence type="ECO:0000256" key="9">
    <source>
        <dbReference type="RuleBase" id="RU003903"/>
    </source>
</evidence>
<dbReference type="InterPro" id="IPR000304">
    <property type="entry name" value="Pyrroline-COOH_reductase"/>
</dbReference>
<dbReference type="RefSeq" id="WP_160918481.1">
    <property type="nucleotide sequence ID" value="NZ_WMEY01000002.1"/>
</dbReference>
<dbReference type="EC" id="1.5.1.2" evidence="6 7"/>
<comment type="function">
    <text evidence="5 6">Catalyzes the reduction of 1-pyrroline-5-carboxylate (PCA) to L-proline.</text>
</comment>
<evidence type="ECO:0000256" key="3">
    <source>
        <dbReference type="ARBA" id="ARBA00022857"/>
    </source>
</evidence>
<dbReference type="GO" id="GO:0004735">
    <property type="term" value="F:pyrroline-5-carboxylate reductase activity"/>
    <property type="evidence" value="ECO:0007669"/>
    <property type="project" value="UniProtKB-UniRule"/>
</dbReference>
<evidence type="ECO:0000256" key="5">
    <source>
        <dbReference type="ARBA" id="ARBA00058118"/>
    </source>
</evidence>
<keyword evidence="4 6" id="KW-0560">Oxidoreductase</keyword>
<evidence type="ECO:0000256" key="1">
    <source>
        <dbReference type="ARBA" id="ARBA00005525"/>
    </source>
</evidence>